<keyword evidence="2" id="KW-1185">Reference proteome</keyword>
<reference evidence="1" key="2">
    <citation type="submission" date="2020-11" db="EMBL/GenBank/DDBJ databases">
        <authorList>
            <person name="McCartney M.A."/>
            <person name="Auch B."/>
            <person name="Kono T."/>
            <person name="Mallez S."/>
            <person name="Becker A."/>
            <person name="Gohl D.M."/>
            <person name="Silverstein K.A.T."/>
            <person name="Koren S."/>
            <person name="Bechman K.B."/>
            <person name="Herman A."/>
            <person name="Abrahante J.E."/>
            <person name="Garbe J."/>
        </authorList>
    </citation>
    <scope>NUCLEOTIDE SEQUENCE</scope>
    <source>
        <strain evidence="1">Duluth1</strain>
        <tissue evidence="1">Whole animal</tissue>
    </source>
</reference>
<evidence type="ECO:0000313" key="2">
    <source>
        <dbReference type="Proteomes" id="UP000828390"/>
    </source>
</evidence>
<accession>A0A9D4EP19</accession>
<organism evidence="1 2">
    <name type="scientific">Dreissena polymorpha</name>
    <name type="common">Zebra mussel</name>
    <name type="synonym">Mytilus polymorpha</name>
    <dbReference type="NCBI Taxonomy" id="45954"/>
    <lineage>
        <taxon>Eukaryota</taxon>
        <taxon>Metazoa</taxon>
        <taxon>Spiralia</taxon>
        <taxon>Lophotrochozoa</taxon>
        <taxon>Mollusca</taxon>
        <taxon>Bivalvia</taxon>
        <taxon>Autobranchia</taxon>
        <taxon>Heteroconchia</taxon>
        <taxon>Euheterodonta</taxon>
        <taxon>Imparidentia</taxon>
        <taxon>Neoheterodontei</taxon>
        <taxon>Myida</taxon>
        <taxon>Dreissenoidea</taxon>
        <taxon>Dreissenidae</taxon>
        <taxon>Dreissena</taxon>
    </lineage>
</organism>
<gene>
    <name evidence="1" type="ORF">DPMN_159254</name>
</gene>
<dbReference type="EMBL" id="JAIWYP010000008">
    <property type="protein sequence ID" value="KAH3781427.1"/>
    <property type="molecule type" value="Genomic_DNA"/>
</dbReference>
<proteinExistence type="predicted"/>
<evidence type="ECO:0000313" key="1">
    <source>
        <dbReference type="EMBL" id="KAH3781427.1"/>
    </source>
</evidence>
<protein>
    <submittedName>
        <fullName evidence="1">Uncharacterized protein</fullName>
    </submittedName>
</protein>
<dbReference type="Proteomes" id="UP000828390">
    <property type="component" value="Unassembled WGS sequence"/>
</dbReference>
<sequence>MDQKDLSRKLDQTDHSKDIDTRNSVVKRLKSKLAKLQEATDFRCSKLRIYVSIYVGRR</sequence>
<comment type="caution">
    <text evidence="1">The sequence shown here is derived from an EMBL/GenBank/DDBJ whole genome shotgun (WGS) entry which is preliminary data.</text>
</comment>
<name>A0A9D4EP19_DREPO</name>
<dbReference type="AlphaFoldDB" id="A0A9D4EP19"/>
<reference evidence="1" key="1">
    <citation type="journal article" date="2019" name="bioRxiv">
        <title>The Genome of the Zebra Mussel, Dreissena polymorpha: A Resource for Invasive Species Research.</title>
        <authorList>
            <person name="McCartney M.A."/>
            <person name="Auch B."/>
            <person name="Kono T."/>
            <person name="Mallez S."/>
            <person name="Zhang Y."/>
            <person name="Obille A."/>
            <person name="Becker A."/>
            <person name="Abrahante J.E."/>
            <person name="Garbe J."/>
            <person name="Badalamenti J.P."/>
            <person name="Herman A."/>
            <person name="Mangelson H."/>
            <person name="Liachko I."/>
            <person name="Sullivan S."/>
            <person name="Sone E.D."/>
            <person name="Koren S."/>
            <person name="Silverstein K.A.T."/>
            <person name="Beckman K.B."/>
            <person name="Gohl D.M."/>
        </authorList>
    </citation>
    <scope>NUCLEOTIDE SEQUENCE</scope>
    <source>
        <strain evidence="1">Duluth1</strain>
        <tissue evidence="1">Whole animal</tissue>
    </source>
</reference>